<organism evidence="2 3">
    <name type="scientific">Coemansia guatemalensis</name>
    <dbReference type="NCBI Taxonomy" id="2761395"/>
    <lineage>
        <taxon>Eukaryota</taxon>
        <taxon>Fungi</taxon>
        <taxon>Fungi incertae sedis</taxon>
        <taxon>Zoopagomycota</taxon>
        <taxon>Kickxellomycotina</taxon>
        <taxon>Kickxellomycetes</taxon>
        <taxon>Kickxellales</taxon>
        <taxon>Kickxellaceae</taxon>
        <taxon>Coemansia</taxon>
    </lineage>
</organism>
<dbReference type="OrthoDB" id="5599029at2759"/>
<sequence>REPYETGGLLGPAELYKAGESFAASFARPEQLLRRAARRPQTTRRPVEPADDSASDASDAIGGLAGHLCDSDSSQAELAGPLDGSSSVGGHVPFPRLCGAVFSGGRLVVFFAALFGGGRAAGLGGGRTDRSRADIAHQLRRQGKPRILRKLERYRDMVLFGAQNSDAVLPFGSAPLDSDDARDEEVPRYYFRQQPSPAVAQEQHAFFRPALPAAGIGNTVMLRCARVDRAANRALARQFAVAGAAPAVCRHNARVAALNSRRALAHVWELLACLMQRASPTATQPVRRWLRAVFAHYQRRGDVQALALLACVLSRRAAEPAMEPFVEPPAPPERAQE</sequence>
<gene>
    <name evidence="2" type="ORF">H4R20_007259</name>
</gene>
<evidence type="ECO:0000313" key="3">
    <source>
        <dbReference type="Proteomes" id="UP001140094"/>
    </source>
</evidence>
<keyword evidence="3" id="KW-1185">Reference proteome</keyword>
<dbReference type="Proteomes" id="UP001140094">
    <property type="component" value="Unassembled WGS sequence"/>
</dbReference>
<proteinExistence type="predicted"/>
<accession>A0A9W8LQC8</accession>
<name>A0A9W8LQC8_9FUNG</name>
<dbReference type="PANTHER" id="PTHR46170">
    <property type="entry name" value="GATOR COMPLEX PROTEIN WDR59"/>
    <property type="match status" value="1"/>
</dbReference>
<dbReference type="InterPro" id="IPR049567">
    <property type="entry name" value="WDR59-like"/>
</dbReference>
<comment type="caution">
    <text evidence="2">The sequence shown here is derived from an EMBL/GenBank/DDBJ whole genome shotgun (WGS) entry which is preliminary data.</text>
</comment>
<feature type="non-terminal residue" evidence="2">
    <location>
        <position position="337"/>
    </location>
</feature>
<dbReference type="GO" id="GO:1904263">
    <property type="term" value="P:positive regulation of TORC1 signaling"/>
    <property type="evidence" value="ECO:0007669"/>
    <property type="project" value="TreeGrafter"/>
</dbReference>
<evidence type="ECO:0000313" key="2">
    <source>
        <dbReference type="EMBL" id="KAJ2789019.1"/>
    </source>
</evidence>
<dbReference type="EMBL" id="JANBUO010003926">
    <property type="protein sequence ID" value="KAJ2789019.1"/>
    <property type="molecule type" value="Genomic_DNA"/>
</dbReference>
<dbReference type="GO" id="GO:0035591">
    <property type="term" value="F:signaling adaptor activity"/>
    <property type="evidence" value="ECO:0007669"/>
    <property type="project" value="TreeGrafter"/>
</dbReference>
<dbReference type="GO" id="GO:0034198">
    <property type="term" value="P:cellular response to amino acid starvation"/>
    <property type="evidence" value="ECO:0007669"/>
    <property type="project" value="TreeGrafter"/>
</dbReference>
<evidence type="ECO:0000256" key="1">
    <source>
        <dbReference type="SAM" id="MobiDB-lite"/>
    </source>
</evidence>
<dbReference type="GO" id="GO:0005774">
    <property type="term" value="C:vacuolar membrane"/>
    <property type="evidence" value="ECO:0007669"/>
    <property type="project" value="TreeGrafter"/>
</dbReference>
<dbReference type="AlphaFoldDB" id="A0A9W8LQC8"/>
<dbReference type="PANTHER" id="PTHR46170:SF1">
    <property type="entry name" value="GATOR COMPLEX PROTEIN WDR59"/>
    <property type="match status" value="1"/>
</dbReference>
<dbReference type="GO" id="GO:0035859">
    <property type="term" value="C:Seh1-associated complex"/>
    <property type="evidence" value="ECO:0007669"/>
    <property type="project" value="TreeGrafter"/>
</dbReference>
<protein>
    <submittedName>
        <fullName evidence="2">Uncharacterized protein</fullName>
    </submittedName>
</protein>
<feature type="region of interest" description="Disordered" evidence="1">
    <location>
        <begin position="33"/>
        <end position="56"/>
    </location>
</feature>
<feature type="non-terminal residue" evidence="2">
    <location>
        <position position="1"/>
    </location>
</feature>
<reference evidence="2" key="1">
    <citation type="submission" date="2022-07" db="EMBL/GenBank/DDBJ databases">
        <title>Phylogenomic reconstructions and comparative analyses of Kickxellomycotina fungi.</title>
        <authorList>
            <person name="Reynolds N.K."/>
            <person name="Stajich J.E."/>
            <person name="Barry K."/>
            <person name="Grigoriev I.V."/>
            <person name="Crous P."/>
            <person name="Smith M.E."/>
        </authorList>
    </citation>
    <scope>NUCLEOTIDE SEQUENCE</scope>
    <source>
        <strain evidence="2">NRRL 1565</strain>
    </source>
</reference>